<dbReference type="InterPro" id="IPR020612">
    <property type="entry name" value="Methylthiotransferase_CS"/>
</dbReference>
<dbReference type="GO" id="GO:0035600">
    <property type="term" value="P:tRNA methylthiolation"/>
    <property type="evidence" value="ECO:0007669"/>
    <property type="project" value="UniProtKB-ARBA"/>
</dbReference>
<dbReference type="EMBL" id="DVHK01000076">
    <property type="protein sequence ID" value="HIR67070.1"/>
    <property type="molecule type" value="Genomic_DNA"/>
</dbReference>
<evidence type="ECO:0000313" key="11">
    <source>
        <dbReference type="EMBL" id="HIR67070.1"/>
    </source>
</evidence>
<reference evidence="11" key="1">
    <citation type="submission" date="2020-10" db="EMBL/GenBank/DDBJ databases">
        <authorList>
            <person name="Gilroy R."/>
        </authorList>
    </citation>
    <scope>NUCLEOTIDE SEQUENCE</scope>
    <source>
        <strain evidence="11">ChiW16-3235</strain>
    </source>
</reference>
<keyword evidence="6 8" id="KW-0408">Iron</keyword>
<feature type="binding site" evidence="8">
    <location>
        <position position="157"/>
    </location>
    <ligand>
        <name>[4Fe-4S] cluster</name>
        <dbReference type="ChEBI" id="CHEBI:49883"/>
        <label>2</label>
        <note>4Fe-4S-S-AdoMet</note>
    </ligand>
</feature>
<dbReference type="PROSITE" id="PS01278">
    <property type="entry name" value="MTTASE_RADICAL"/>
    <property type="match status" value="1"/>
</dbReference>
<dbReference type="CDD" id="cd01335">
    <property type="entry name" value="Radical_SAM"/>
    <property type="match status" value="1"/>
</dbReference>
<dbReference type="InterPro" id="IPR058240">
    <property type="entry name" value="rSAM_sf"/>
</dbReference>
<keyword evidence="7 8" id="KW-0411">Iron-sulfur</keyword>
<feature type="binding site" evidence="8">
    <location>
        <position position="16"/>
    </location>
    <ligand>
        <name>[4Fe-4S] cluster</name>
        <dbReference type="ChEBI" id="CHEBI:49883"/>
        <label>1</label>
    </ligand>
</feature>
<dbReference type="HAMAP" id="MF_01865">
    <property type="entry name" value="MTTase_RimO"/>
    <property type="match status" value="1"/>
</dbReference>
<dbReference type="Proteomes" id="UP000823913">
    <property type="component" value="Unassembled WGS sequence"/>
</dbReference>
<dbReference type="InterPro" id="IPR007197">
    <property type="entry name" value="rSAM"/>
</dbReference>
<comment type="function">
    <text evidence="8">Catalyzes the methylthiolation of an aspartic acid residue of ribosomal protein uS12.</text>
</comment>
<feature type="binding site" evidence="8">
    <location>
        <position position="164"/>
    </location>
    <ligand>
        <name>[4Fe-4S] cluster</name>
        <dbReference type="ChEBI" id="CHEBI:49883"/>
        <label>2</label>
        <note>4Fe-4S-S-AdoMet</note>
    </ligand>
</feature>
<accession>A0A9D1J940</accession>
<dbReference type="EC" id="2.8.4.4" evidence="8"/>
<feature type="domain" description="MTTase N-terminal" evidence="9">
    <location>
        <begin position="7"/>
        <end position="122"/>
    </location>
</feature>
<comment type="subcellular location">
    <subcellularLocation>
        <location evidence="8">Cytoplasm</location>
    </subcellularLocation>
</comment>
<dbReference type="InterPro" id="IPR038135">
    <property type="entry name" value="Methylthiotransferase_N_sf"/>
</dbReference>
<dbReference type="GO" id="GO:0005829">
    <property type="term" value="C:cytosol"/>
    <property type="evidence" value="ECO:0007669"/>
    <property type="project" value="TreeGrafter"/>
</dbReference>
<dbReference type="GO" id="GO:0051539">
    <property type="term" value="F:4 iron, 4 sulfur cluster binding"/>
    <property type="evidence" value="ECO:0007669"/>
    <property type="project" value="UniProtKB-UniRule"/>
</dbReference>
<feature type="binding site" evidence="8">
    <location>
        <position position="161"/>
    </location>
    <ligand>
        <name>[4Fe-4S] cluster</name>
        <dbReference type="ChEBI" id="CHEBI:49883"/>
        <label>2</label>
        <note>4Fe-4S-S-AdoMet</note>
    </ligand>
</feature>
<feature type="binding site" evidence="8">
    <location>
        <position position="52"/>
    </location>
    <ligand>
        <name>[4Fe-4S] cluster</name>
        <dbReference type="ChEBI" id="CHEBI:49883"/>
        <label>1</label>
    </ligand>
</feature>
<keyword evidence="11" id="KW-0689">Ribosomal protein</keyword>
<dbReference type="GO" id="GO:0035599">
    <property type="term" value="F:aspartic acid methylthiotransferase activity"/>
    <property type="evidence" value="ECO:0007669"/>
    <property type="project" value="TreeGrafter"/>
</dbReference>
<dbReference type="NCBIfam" id="TIGR01125">
    <property type="entry name" value="30S ribosomal protein S12 methylthiotransferase RimO"/>
    <property type="match status" value="1"/>
</dbReference>
<dbReference type="PROSITE" id="PS51918">
    <property type="entry name" value="RADICAL_SAM"/>
    <property type="match status" value="1"/>
</dbReference>
<evidence type="ECO:0000259" key="9">
    <source>
        <dbReference type="PROSITE" id="PS51449"/>
    </source>
</evidence>
<dbReference type="SMART" id="SM00729">
    <property type="entry name" value="Elp3"/>
    <property type="match status" value="1"/>
</dbReference>
<dbReference type="SUPFAM" id="SSF102114">
    <property type="entry name" value="Radical SAM enzymes"/>
    <property type="match status" value="1"/>
</dbReference>
<dbReference type="PROSITE" id="PS51449">
    <property type="entry name" value="MTTASE_N"/>
    <property type="match status" value="1"/>
</dbReference>
<dbReference type="InterPro" id="IPR005840">
    <property type="entry name" value="Ribosomal_uS12_MeSTrfase_RimO"/>
</dbReference>
<dbReference type="SFLD" id="SFLDG01061">
    <property type="entry name" value="methylthiotransferase"/>
    <property type="match status" value="1"/>
</dbReference>
<dbReference type="NCBIfam" id="TIGR00089">
    <property type="entry name" value="MiaB/RimO family radical SAM methylthiotransferase"/>
    <property type="match status" value="1"/>
</dbReference>
<proteinExistence type="inferred from homology"/>
<sequence length="445" mass="50339">MTDLHSKIYGVISLGCDKNRVDSEKLLAIIRANGCTVSNELEDVQVLVVNTCAFLNSARREAIETVLDCAAYKNGRLEKLVITGCLPQKYVQETFPELTEADVFLGINDYDRFFEALQLSYEGQRVNFVGKGDNSKATDRVLTTPCHYAYLKIADGCNNYCTYCLIPKIRGRYVSYLMEQLVEEATALGDISELILVAQDVTRYGEDLYGKKSIVELIKMLTALENIGSVRLLYCYPDAITDELIAEMRDNPKVIKYIDIPLQHSEDRILKLMNRKGSRAEYLSLIARLRSEIPGIAIRSTFICGFPTETEEEAEALGAFLKEAKLTNCGFFAYSREPDTAAYKLKGQIAQSVKNRRVKKLYAIQGEVSQRYLSEFIGKRITVLCDGIDYERGCFVGRAYFQAPEIDGKIYFNCPEAVQGEYYDVIIDNCNQYDLFGHTPDYTEE</sequence>
<comment type="caution">
    <text evidence="11">The sequence shown here is derived from an EMBL/GenBank/DDBJ whole genome shotgun (WGS) entry which is preliminary data.</text>
</comment>
<evidence type="ECO:0000256" key="3">
    <source>
        <dbReference type="ARBA" id="ARBA00022679"/>
    </source>
</evidence>
<evidence type="ECO:0000256" key="7">
    <source>
        <dbReference type="ARBA" id="ARBA00023014"/>
    </source>
</evidence>
<dbReference type="AlphaFoldDB" id="A0A9D1J940"/>
<comment type="cofactor">
    <cofactor evidence="8">
        <name>[4Fe-4S] cluster</name>
        <dbReference type="ChEBI" id="CHEBI:49883"/>
    </cofactor>
    <text evidence="8">Binds 2 [4Fe-4S] clusters. One cluster is coordinated with 3 cysteines and an exchangeable S-adenosyl-L-methionine.</text>
</comment>
<dbReference type="InterPro" id="IPR006638">
    <property type="entry name" value="Elp3/MiaA/NifB-like_rSAM"/>
</dbReference>
<evidence type="ECO:0000256" key="1">
    <source>
        <dbReference type="ARBA" id="ARBA00022485"/>
    </source>
</evidence>
<dbReference type="PANTHER" id="PTHR43837">
    <property type="entry name" value="RIBOSOMAL PROTEIN S12 METHYLTHIOTRANSFERASE RIMO"/>
    <property type="match status" value="1"/>
</dbReference>
<protein>
    <recommendedName>
        <fullName evidence="8">Ribosomal protein uS12 methylthiotransferase RimO</fullName>
        <shortName evidence="8">uS12 MTTase</shortName>
        <shortName evidence="8">uS12 methylthiotransferase</shortName>
        <ecNumber evidence="8">2.8.4.4</ecNumber>
    </recommendedName>
    <alternativeName>
        <fullName evidence="8">Ribosomal protein uS12 (aspartate-C(3))-methylthiotransferase</fullName>
    </alternativeName>
    <alternativeName>
        <fullName evidence="8">Ribosome maturation factor RimO</fullName>
    </alternativeName>
</protein>
<dbReference type="InterPro" id="IPR012340">
    <property type="entry name" value="NA-bd_OB-fold"/>
</dbReference>
<dbReference type="InterPro" id="IPR005839">
    <property type="entry name" value="Methylthiotransferase"/>
</dbReference>
<evidence type="ECO:0000259" key="10">
    <source>
        <dbReference type="PROSITE" id="PS51918"/>
    </source>
</evidence>
<dbReference type="PANTHER" id="PTHR43837:SF1">
    <property type="entry name" value="RIBOSOMAL PROTEIN US12 METHYLTHIOTRANSFERASE RIMO"/>
    <property type="match status" value="1"/>
</dbReference>
<evidence type="ECO:0000256" key="2">
    <source>
        <dbReference type="ARBA" id="ARBA00022490"/>
    </source>
</evidence>
<keyword evidence="3 8" id="KW-0808">Transferase</keyword>
<dbReference type="Gene3D" id="3.80.30.20">
    <property type="entry name" value="tm_1862 like domain"/>
    <property type="match status" value="1"/>
</dbReference>
<dbReference type="Pfam" id="PF00919">
    <property type="entry name" value="UPF0004"/>
    <property type="match status" value="1"/>
</dbReference>
<evidence type="ECO:0000256" key="6">
    <source>
        <dbReference type="ARBA" id="ARBA00023004"/>
    </source>
</evidence>
<dbReference type="GO" id="GO:0005840">
    <property type="term" value="C:ribosome"/>
    <property type="evidence" value="ECO:0007669"/>
    <property type="project" value="UniProtKB-KW"/>
</dbReference>
<keyword evidence="1 8" id="KW-0004">4Fe-4S</keyword>
<dbReference type="InterPro" id="IPR002792">
    <property type="entry name" value="TRAM_dom"/>
</dbReference>
<dbReference type="FunFam" id="3.80.30.20:FF:000001">
    <property type="entry name" value="tRNA-2-methylthio-N(6)-dimethylallyladenosine synthase 2"/>
    <property type="match status" value="1"/>
</dbReference>
<dbReference type="Gene3D" id="2.40.50.140">
    <property type="entry name" value="Nucleic acid-binding proteins"/>
    <property type="match status" value="1"/>
</dbReference>
<dbReference type="Pfam" id="PF04055">
    <property type="entry name" value="Radical_SAM"/>
    <property type="match status" value="1"/>
</dbReference>
<gene>
    <name evidence="8 11" type="primary">rimO</name>
    <name evidence="11" type="ORF">IAB94_03350</name>
</gene>
<evidence type="ECO:0000313" key="12">
    <source>
        <dbReference type="Proteomes" id="UP000823913"/>
    </source>
</evidence>
<name>A0A9D1J940_9FIRM</name>
<feature type="domain" description="Radical SAM core" evidence="10">
    <location>
        <begin position="143"/>
        <end position="371"/>
    </location>
</feature>
<dbReference type="InterPro" id="IPR023404">
    <property type="entry name" value="rSAM_horseshoe"/>
</dbReference>
<reference evidence="11" key="2">
    <citation type="journal article" date="2021" name="PeerJ">
        <title>Extensive microbial diversity within the chicken gut microbiome revealed by metagenomics and culture.</title>
        <authorList>
            <person name="Gilroy R."/>
            <person name="Ravi A."/>
            <person name="Getino M."/>
            <person name="Pursley I."/>
            <person name="Horton D.L."/>
            <person name="Alikhan N.F."/>
            <person name="Baker D."/>
            <person name="Gharbi K."/>
            <person name="Hall N."/>
            <person name="Watson M."/>
            <person name="Adriaenssens E.M."/>
            <person name="Foster-Nyarko E."/>
            <person name="Jarju S."/>
            <person name="Secka A."/>
            <person name="Antonio M."/>
            <person name="Oren A."/>
            <person name="Chaudhuri R.R."/>
            <person name="La Ragione R."/>
            <person name="Hildebrand F."/>
            <person name="Pallen M.J."/>
        </authorList>
    </citation>
    <scope>NUCLEOTIDE SEQUENCE</scope>
    <source>
        <strain evidence="11">ChiW16-3235</strain>
    </source>
</reference>
<dbReference type="Pfam" id="PF18693">
    <property type="entry name" value="TRAM_2"/>
    <property type="match status" value="1"/>
</dbReference>
<dbReference type="SFLD" id="SFLDF00274">
    <property type="entry name" value="ribosomal_protein_S12_methylth"/>
    <property type="match status" value="1"/>
</dbReference>
<dbReference type="Gene3D" id="3.40.50.12160">
    <property type="entry name" value="Methylthiotransferase, N-terminal domain"/>
    <property type="match status" value="1"/>
</dbReference>
<keyword evidence="2 8" id="KW-0963">Cytoplasm</keyword>
<evidence type="ECO:0000256" key="8">
    <source>
        <dbReference type="HAMAP-Rule" id="MF_01865"/>
    </source>
</evidence>
<dbReference type="GO" id="GO:0103039">
    <property type="term" value="F:protein methylthiotransferase activity"/>
    <property type="evidence" value="ECO:0007669"/>
    <property type="project" value="UniProtKB-EC"/>
</dbReference>
<dbReference type="GO" id="GO:0140101">
    <property type="term" value="F:catalytic activity, acting on a tRNA"/>
    <property type="evidence" value="ECO:0007669"/>
    <property type="project" value="UniProtKB-ARBA"/>
</dbReference>
<keyword evidence="4 8" id="KW-0949">S-adenosyl-L-methionine</keyword>
<keyword evidence="11" id="KW-0687">Ribonucleoprotein</keyword>
<dbReference type="InterPro" id="IPR013848">
    <property type="entry name" value="Methylthiotransferase_N"/>
</dbReference>
<comment type="similarity">
    <text evidence="8">Belongs to the methylthiotransferase family. RimO subfamily.</text>
</comment>
<keyword evidence="5 8" id="KW-0479">Metal-binding</keyword>
<dbReference type="GO" id="GO:0046872">
    <property type="term" value="F:metal ion binding"/>
    <property type="evidence" value="ECO:0007669"/>
    <property type="project" value="UniProtKB-KW"/>
</dbReference>
<dbReference type="SFLD" id="SFLDG01082">
    <property type="entry name" value="B12-binding_domain_containing"/>
    <property type="match status" value="1"/>
</dbReference>
<dbReference type="SFLD" id="SFLDS00029">
    <property type="entry name" value="Radical_SAM"/>
    <property type="match status" value="1"/>
</dbReference>
<evidence type="ECO:0000256" key="5">
    <source>
        <dbReference type="ARBA" id="ARBA00022723"/>
    </source>
</evidence>
<evidence type="ECO:0000256" key="4">
    <source>
        <dbReference type="ARBA" id="ARBA00022691"/>
    </source>
</evidence>
<comment type="catalytic activity">
    <reaction evidence="8">
        <text>L-aspartate(89)-[ribosomal protein uS12]-hydrogen + (sulfur carrier)-SH + AH2 + 2 S-adenosyl-L-methionine = 3-methylsulfanyl-L-aspartate(89)-[ribosomal protein uS12]-hydrogen + (sulfur carrier)-H + 5'-deoxyadenosine + L-methionine + A + S-adenosyl-L-homocysteine + 2 H(+)</text>
        <dbReference type="Rhea" id="RHEA:37087"/>
        <dbReference type="Rhea" id="RHEA-COMP:10460"/>
        <dbReference type="Rhea" id="RHEA-COMP:10461"/>
        <dbReference type="Rhea" id="RHEA-COMP:14737"/>
        <dbReference type="Rhea" id="RHEA-COMP:14739"/>
        <dbReference type="ChEBI" id="CHEBI:13193"/>
        <dbReference type="ChEBI" id="CHEBI:15378"/>
        <dbReference type="ChEBI" id="CHEBI:17319"/>
        <dbReference type="ChEBI" id="CHEBI:17499"/>
        <dbReference type="ChEBI" id="CHEBI:29917"/>
        <dbReference type="ChEBI" id="CHEBI:29961"/>
        <dbReference type="ChEBI" id="CHEBI:57844"/>
        <dbReference type="ChEBI" id="CHEBI:57856"/>
        <dbReference type="ChEBI" id="CHEBI:59789"/>
        <dbReference type="ChEBI" id="CHEBI:64428"/>
        <dbReference type="ChEBI" id="CHEBI:73599"/>
        <dbReference type="EC" id="2.8.4.4"/>
    </reaction>
</comment>
<feature type="binding site" evidence="8">
    <location>
        <position position="85"/>
    </location>
    <ligand>
        <name>[4Fe-4S] cluster</name>
        <dbReference type="ChEBI" id="CHEBI:49883"/>
        <label>1</label>
    </ligand>
</feature>
<organism evidence="11 12">
    <name type="scientific">Candidatus Coproplasma avicola</name>
    <dbReference type="NCBI Taxonomy" id="2840744"/>
    <lineage>
        <taxon>Bacteria</taxon>
        <taxon>Bacillati</taxon>
        <taxon>Bacillota</taxon>
        <taxon>Clostridia</taxon>
        <taxon>Eubacteriales</taxon>
        <taxon>Candidatus Coproplasma</taxon>
    </lineage>
</organism>